<dbReference type="SMART" id="SM01301">
    <property type="entry name" value="PTPlike_phytase"/>
    <property type="match status" value="1"/>
</dbReference>
<feature type="non-terminal residue" evidence="1">
    <location>
        <position position="1"/>
    </location>
</feature>
<dbReference type="InterPro" id="IPR029021">
    <property type="entry name" value="Prot-tyrosine_phosphatase-like"/>
</dbReference>
<comment type="caution">
    <text evidence="1">The sequence shown here is derived from an EMBL/GenBank/DDBJ whole genome shotgun (WGS) entry which is preliminary data.</text>
</comment>
<organism evidence="1 2">
    <name type="scientific">Clostridium sulfidigenes</name>
    <dbReference type="NCBI Taxonomy" id="318464"/>
    <lineage>
        <taxon>Bacteria</taxon>
        <taxon>Bacillati</taxon>
        <taxon>Bacillota</taxon>
        <taxon>Clostridia</taxon>
        <taxon>Eubacteriales</taxon>
        <taxon>Clostridiaceae</taxon>
        <taxon>Clostridium</taxon>
    </lineage>
</organism>
<dbReference type="SUPFAM" id="SSF52799">
    <property type="entry name" value="(Phosphotyrosine protein) phosphatases II"/>
    <property type="match status" value="1"/>
</dbReference>
<reference evidence="1" key="1">
    <citation type="submission" date="2019-04" db="EMBL/GenBank/DDBJ databases">
        <title>Evolution of Biomass-Degrading Anaerobic Consortia Revealed by Metagenomics.</title>
        <authorList>
            <person name="Peng X."/>
        </authorList>
    </citation>
    <scope>NUCLEOTIDE SEQUENCE</scope>
    <source>
        <strain evidence="1">SIG254</strain>
    </source>
</reference>
<sequence length="200" mass="22809">KESIGNVPITIIDLREESHGFIDGIPVSWQNANNDANRGLTVNEIIADENSRLKSIPLNKPIALEGFKDVIIPSKVQNEAEQSKAYSLSYIRIPVTYNNLPTEAMVNYFMEVVKNQPEGSWLHFHGNEGLERTTTFMIMYDIMKNCKEVNLNDIITRQVLLSKMDKNTSDKFYSGEVYNFLNNFYNNCKSSESNSNKQIS</sequence>
<dbReference type="Gene3D" id="3.30.70.1690">
    <property type="match status" value="1"/>
</dbReference>
<accession>A0A927W6J4</accession>
<dbReference type="Gene3D" id="3.90.190.10">
    <property type="entry name" value="Protein tyrosine phosphatase superfamily"/>
    <property type="match status" value="1"/>
</dbReference>
<proteinExistence type="predicted"/>
<dbReference type="AlphaFoldDB" id="A0A927W6J4"/>
<protein>
    <recommendedName>
        <fullName evidence="3">Phytase</fullName>
    </recommendedName>
</protein>
<name>A0A927W6J4_9CLOT</name>
<dbReference type="Proteomes" id="UP000768462">
    <property type="component" value="Unassembled WGS sequence"/>
</dbReference>
<evidence type="ECO:0000313" key="2">
    <source>
        <dbReference type="Proteomes" id="UP000768462"/>
    </source>
</evidence>
<dbReference type="Pfam" id="PF14566">
    <property type="entry name" value="PTPlike_phytase"/>
    <property type="match status" value="1"/>
</dbReference>
<gene>
    <name evidence="1" type="ORF">E7215_02610</name>
</gene>
<evidence type="ECO:0008006" key="3">
    <source>
        <dbReference type="Google" id="ProtNLM"/>
    </source>
</evidence>
<evidence type="ECO:0000313" key="1">
    <source>
        <dbReference type="EMBL" id="MBE6059056.1"/>
    </source>
</evidence>
<dbReference type="EMBL" id="SVCM01000028">
    <property type="protein sequence ID" value="MBE6059056.1"/>
    <property type="molecule type" value="Genomic_DNA"/>
</dbReference>